<dbReference type="RefSeq" id="WP_413780645.1">
    <property type="nucleotide sequence ID" value="NZ_JAUOZS010000001.1"/>
</dbReference>
<dbReference type="EMBL" id="JAUOZS010000001">
    <property type="protein sequence ID" value="MDT8902159.1"/>
    <property type="molecule type" value="Genomic_DNA"/>
</dbReference>
<keyword evidence="2" id="KW-1185">Reference proteome</keyword>
<comment type="caution">
    <text evidence="1">The sequence shown here is derived from an EMBL/GenBank/DDBJ whole genome shotgun (WGS) entry which is preliminary data.</text>
</comment>
<reference evidence="1 2" key="1">
    <citation type="submission" date="2023-07" db="EMBL/GenBank/DDBJ databases">
        <title>The novel representative of Negativicutes class, Anaeroselena agilis gen. nov. sp. nov.</title>
        <authorList>
            <person name="Prokofeva M.I."/>
            <person name="Elcheninov A.G."/>
            <person name="Klyukina A."/>
            <person name="Kublanov I.V."/>
            <person name="Frolov E.N."/>
            <person name="Podosokorskaya O.A."/>
        </authorList>
    </citation>
    <scope>NUCLEOTIDE SEQUENCE [LARGE SCALE GENOMIC DNA]</scope>
    <source>
        <strain evidence="1 2">4137-cl</strain>
    </source>
</reference>
<dbReference type="InterPro" id="IPR006311">
    <property type="entry name" value="TAT_signal"/>
</dbReference>
<gene>
    <name evidence="1" type="ORF">Q4T40_12960</name>
</gene>
<evidence type="ECO:0000313" key="2">
    <source>
        <dbReference type="Proteomes" id="UP001254848"/>
    </source>
</evidence>
<protein>
    <submittedName>
        <fullName evidence="1">TAT (Twin-arginine translocation) pathway signal sequence</fullName>
    </submittedName>
</protein>
<sequence length="392" mass="41273">MDNLFADKELSRRAFLRLSACASGAAALTQVPGLTFGAAPGDAAGRISIEECLSLAPGAMAERSAVVRAGYEFLLAAAGDIADPGLREMVKGIVLDPAPTFMAAYQTEADKEGLRRELVGTGLLKAAVTAEQLLPPLARCDEPSQQFSAASGSTYDSHHAYPGGLVVHTALNVKSSLSLCQGYHDTYGVLLDRDVVLAAQLLHDLHKPWVLQWQEDGATLPECQIAGTGAHHILSLAETIYRGLPPEVLIAQASAHDNAGSPADEARLVGYIKAAAAIAGQDPVAAGLLAACGGKIAPPRRIEPFVTYLGDHDWTFSVPAARWTIGLLEVLAVADYGMGAADLKNGRFNTFRNYIFSQATMIALYQTYVVGGPEGLRAAVHSLVEPAETSAD</sequence>
<dbReference type="PROSITE" id="PS51318">
    <property type="entry name" value="TAT"/>
    <property type="match status" value="1"/>
</dbReference>
<proteinExistence type="predicted"/>
<dbReference type="Proteomes" id="UP001254848">
    <property type="component" value="Unassembled WGS sequence"/>
</dbReference>
<evidence type="ECO:0000313" key="1">
    <source>
        <dbReference type="EMBL" id="MDT8902159.1"/>
    </source>
</evidence>
<accession>A0ABU3NZF7</accession>
<organism evidence="1 2">
    <name type="scientific">Anaeroselena agilis</name>
    <dbReference type="NCBI Taxonomy" id="3063788"/>
    <lineage>
        <taxon>Bacteria</taxon>
        <taxon>Bacillati</taxon>
        <taxon>Bacillota</taxon>
        <taxon>Negativicutes</taxon>
        <taxon>Acetonemataceae</taxon>
        <taxon>Anaeroselena</taxon>
    </lineage>
</organism>
<name>A0ABU3NZF7_9FIRM</name>